<feature type="domain" description="Pyridoxamine kinase/Phosphomethylpyrimidine kinase" evidence="3">
    <location>
        <begin position="43"/>
        <end position="274"/>
    </location>
</feature>
<dbReference type="InterPro" id="IPR004399">
    <property type="entry name" value="HMP/HMP-P_kinase_dom"/>
</dbReference>
<protein>
    <recommendedName>
        <fullName evidence="2">hydroxymethylpyrimidine kinase</fullName>
        <ecNumber evidence="2">2.7.1.49</ecNumber>
    </recommendedName>
</protein>
<accession>F2IH04</accession>
<evidence type="ECO:0000256" key="1">
    <source>
        <dbReference type="ARBA" id="ARBA00004948"/>
    </source>
</evidence>
<dbReference type="STRING" id="755732.Fluta_2805"/>
<dbReference type="GO" id="GO:0008972">
    <property type="term" value="F:phosphomethylpyrimidine kinase activity"/>
    <property type="evidence" value="ECO:0007669"/>
    <property type="project" value="InterPro"/>
</dbReference>
<dbReference type="InterPro" id="IPR013749">
    <property type="entry name" value="PM/HMP-P_kinase-1"/>
</dbReference>
<evidence type="ECO:0000313" key="5">
    <source>
        <dbReference type="Proteomes" id="UP000007463"/>
    </source>
</evidence>
<dbReference type="SUPFAM" id="SSF53613">
    <property type="entry name" value="Ribokinase-like"/>
    <property type="match status" value="1"/>
</dbReference>
<dbReference type="EMBL" id="CP002542">
    <property type="protein sequence ID" value="AEA44785.1"/>
    <property type="molecule type" value="Genomic_DNA"/>
</dbReference>
<dbReference type="GO" id="GO:0005829">
    <property type="term" value="C:cytosol"/>
    <property type="evidence" value="ECO:0007669"/>
    <property type="project" value="TreeGrafter"/>
</dbReference>
<dbReference type="GO" id="GO:0009228">
    <property type="term" value="P:thiamine biosynthetic process"/>
    <property type="evidence" value="ECO:0007669"/>
    <property type="project" value="InterPro"/>
</dbReference>
<keyword evidence="4" id="KW-0808">Transferase</keyword>
<dbReference type="Proteomes" id="UP000007463">
    <property type="component" value="Chromosome"/>
</dbReference>
<reference evidence="5" key="2">
    <citation type="submission" date="2011-02" db="EMBL/GenBank/DDBJ databases">
        <title>The complete genome of Fluviicola taffensis DSM 16823.</title>
        <authorList>
            <consortium name="US DOE Joint Genome Institute (JGI-PGF)"/>
            <person name="Lucas S."/>
            <person name="Copeland A."/>
            <person name="Lapidus A."/>
            <person name="Bruce D."/>
            <person name="Goodwin L."/>
            <person name="Pitluck S."/>
            <person name="Kyrpides N."/>
            <person name="Mavromatis K."/>
            <person name="Ivanova N."/>
            <person name="Mikhailova N."/>
            <person name="Pagani I."/>
            <person name="Chertkov O."/>
            <person name="Detter J.C."/>
            <person name="Han C."/>
            <person name="Tapia R."/>
            <person name="Land M."/>
            <person name="Hauser L."/>
            <person name="Markowitz V."/>
            <person name="Cheng J.-F."/>
            <person name="Hugenholtz P."/>
            <person name="Woyke T."/>
            <person name="Wu D."/>
            <person name="Tindall B."/>
            <person name="Pomrenke H.G."/>
            <person name="Brambilla E."/>
            <person name="Klenk H.-P."/>
            <person name="Eisen J.A."/>
        </authorList>
    </citation>
    <scope>NUCLEOTIDE SEQUENCE [LARGE SCALE GENOMIC DNA]</scope>
    <source>
        <strain evidence="5">DSM 16823 / RW262 / RW262</strain>
    </source>
</reference>
<dbReference type="InterPro" id="IPR029056">
    <property type="entry name" value="Ribokinase-like"/>
</dbReference>
<dbReference type="KEGG" id="fte:Fluta_2805"/>
<dbReference type="Pfam" id="PF08543">
    <property type="entry name" value="Phos_pyr_kin"/>
    <property type="match status" value="1"/>
</dbReference>
<dbReference type="GO" id="GO:0008902">
    <property type="term" value="F:hydroxymethylpyrimidine kinase activity"/>
    <property type="evidence" value="ECO:0007669"/>
    <property type="project" value="UniProtKB-EC"/>
</dbReference>
<evidence type="ECO:0000313" key="4">
    <source>
        <dbReference type="EMBL" id="AEA44785.1"/>
    </source>
</evidence>
<evidence type="ECO:0000256" key="2">
    <source>
        <dbReference type="ARBA" id="ARBA00012135"/>
    </source>
</evidence>
<keyword evidence="4" id="KW-0418">Kinase</keyword>
<gene>
    <name evidence="4" type="ordered locus">Fluta_2805</name>
</gene>
<proteinExistence type="predicted"/>
<name>F2IH04_FLUTR</name>
<keyword evidence="5" id="KW-1185">Reference proteome</keyword>
<evidence type="ECO:0000259" key="3">
    <source>
        <dbReference type="Pfam" id="PF08543"/>
    </source>
</evidence>
<comment type="pathway">
    <text evidence="1">Cofactor biosynthesis; thiamine diphosphate biosynthesis.</text>
</comment>
<dbReference type="EC" id="2.7.1.49" evidence="2"/>
<dbReference type="CDD" id="cd01169">
    <property type="entry name" value="HMPP_kinase"/>
    <property type="match status" value="1"/>
</dbReference>
<dbReference type="PANTHER" id="PTHR20858">
    <property type="entry name" value="PHOSPHOMETHYLPYRIMIDINE KINASE"/>
    <property type="match status" value="1"/>
</dbReference>
<sequence>MQGRDFPIPPSEGDKGGGSLRAINFKKTMKYKHPIVLSIAGFDPTGGAGVLSDAKTFEQHGCLGMGVLTGNTIQTEIEFISVDWFEKQTIITQLNPILANYDISAVKIGIVENLDVLSDILSLVKIAFPSASIVWDPVLAASSGFVLHDSWNDESLKRILAMIDLITPNVLEVKRITGIEDEIEAAFQLAKSTHVLLKGGHSSMRLGVDLLFGEGVPREIPARLDPKLCFQKHGSGCILSAVIASNLALGKPLFEACQEAKYYIEKRLSSNEHLLAYHVE</sequence>
<reference evidence="4 5" key="1">
    <citation type="journal article" date="2011" name="Stand. Genomic Sci.">
        <title>Complete genome sequence of the gliding freshwater bacterium Fluviicola taffensis type strain (RW262).</title>
        <authorList>
            <person name="Woyke T."/>
            <person name="Chertkov O."/>
            <person name="Lapidus A."/>
            <person name="Nolan M."/>
            <person name="Lucas S."/>
            <person name="Del Rio T.G."/>
            <person name="Tice H."/>
            <person name="Cheng J.F."/>
            <person name="Tapia R."/>
            <person name="Han C."/>
            <person name="Goodwin L."/>
            <person name="Pitluck S."/>
            <person name="Liolios K."/>
            <person name="Pagani I."/>
            <person name="Ivanova N."/>
            <person name="Huntemann M."/>
            <person name="Mavromatis K."/>
            <person name="Mikhailova N."/>
            <person name="Pati A."/>
            <person name="Chen A."/>
            <person name="Palaniappan K."/>
            <person name="Land M."/>
            <person name="Hauser L."/>
            <person name="Brambilla E.M."/>
            <person name="Rohde M."/>
            <person name="Mwirichia R."/>
            <person name="Sikorski J."/>
            <person name="Tindall B.J."/>
            <person name="Goker M."/>
            <person name="Bristow J."/>
            <person name="Eisen J.A."/>
            <person name="Markowitz V."/>
            <person name="Hugenholtz P."/>
            <person name="Klenk H.P."/>
            <person name="Kyrpides N.C."/>
        </authorList>
    </citation>
    <scope>NUCLEOTIDE SEQUENCE [LARGE SCALE GENOMIC DNA]</scope>
    <source>
        <strain evidence="5">DSM 16823 / RW262 / RW262</strain>
    </source>
</reference>
<dbReference type="eggNOG" id="COG0351">
    <property type="taxonomic scope" value="Bacteria"/>
</dbReference>
<organism evidence="4 5">
    <name type="scientific">Fluviicola taffensis (strain DSM 16823 / NCIMB 13979 / RW262)</name>
    <dbReference type="NCBI Taxonomy" id="755732"/>
    <lineage>
        <taxon>Bacteria</taxon>
        <taxon>Pseudomonadati</taxon>
        <taxon>Bacteroidota</taxon>
        <taxon>Flavobacteriia</taxon>
        <taxon>Flavobacteriales</taxon>
        <taxon>Crocinitomicaceae</taxon>
        <taxon>Fluviicola</taxon>
    </lineage>
</organism>
<dbReference type="AlphaFoldDB" id="F2IH04"/>
<dbReference type="HOGENOM" id="CLU_020520_0_2_10"/>
<dbReference type="Gene3D" id="3.40.1190.20">
    <property type="match status" value="1"/>
</dbReference>
<dbReference type="PANTHER" id="PTHR20858:SF17">
    <property type="entry name" value="HYDROXYMETHYLPYRIMIDINE_PHOSPHOMETHYLPYRIMIDINE KINASE THI20-RELATED"/>
    <property type="match status" value="1"/>
</dbReference>